<reference evidence="2" key="1">
    <citation type="submission" date="2018-05" db="EMBL/GenBank/DDBJ databases">
        <authorList>
            <person name="Lanie J.A."/>
            <person name="Ng W.-L."/>
            <person name="Kazmierczak K.M."/>
            <person name="Andrzejewski T.M."/>
            <person name="Davidsen T.M."/>
            <person name="Wayne K.J."/>
            <person name="Tettelin H."/>
            <person name="Glass J.I."/>
            <person name="Rusch D."/>
            <person name="Podicherti R."/>
            <person name="Tsui H.-C.T."/>
            <person name="Winkler M.E."/>
        </authorList>
    </citation>
    <scope>NUCLEOTIDE SEQUENCE</scope>
</reference>
<evidence type="ECO:0000313" key="2">
    <source>
        <dbReference type="EMBL" id="SVC83181.1"/>
    </source>
</evidence>
<accession>A0A382QFZ7</accession>
<sequence length="34" mass="4251">MQVFFLKKIKLFVCIFYKKNLYFFYAFISVAYNL</sequence>
<protein>
    <submittedName>
        <fullName evidence="2">Uncharacterized protein</fullName>
    </submittedName>
</protein>
<name>A0A382QFZ7_9ZZZZ</name>
<keyword evidence="1" id="KW-0812">Transmembrane</keyword>
<dbReference type="AlphaFoldDB" id="A0A382QFZ7"/>
<keyword evidence="1" id="KW-0472">Membrane</keyword>
<proteinExistence type="predicted"/>
<evidence type="ECO:0000256" key="1">
    <source>
        <dbReference type="SAM" id="Phobius"/>
    </source>
</evidence>
<feature type="transmembrane region" description="Helical" evidence="1">
    <location>
        <begin position="12"/>
        <end position="32"/>
    </location>
</feature>
<organism evidence="2">
    <name type="scientific">marine metagenome</name>
    <dbReference type="NCBI Taxonomy" id="408172"/>
    <lineage>
        <taxon>unclassified sequences</taxon>
        <taxon>metagenomes</taxon>
        <taxon>ecological metagenomes</taxon>
    </lineage>
</organism>
<gene>
    <name evidence="2" type="ORF">METZ01_LOCUS336035</name>
</gene>
<dbReference type="EMBL" id="UINC01113517">
    <property type="protein sequence ID" value="SVC83181.1"/>
    <property type="molecule type" value="Genomic_DNA"/>
</dbReference>
<keyword evidence="1" id="KW-1133">Transmembrane helix</keyword>